<protein>
    <submittedName>
        <fullName evidence="1">Uncharacterized protein</fullName>
    </submittedName>
</protein>
<sequence length="194" mass="22934">MVKIPIKPIMNVAKNATPIVTEYVKKHPGKTLSIISVAGKASKEFLDKKEARFEKKQNKGKIHYRKIQHLKYHNEILPKLDTYSYIQLNSFKQEVETYIKQINQEEENQLAINKPLHTKRIKSWDQIRIQIEDKIKTKNYEELLKAFNSPSYESIYFDAKVINGIRSIDDTKEVHNYVYLYTEKDIKNIEIDFS</sequence>
<comment type="caution">
    <text evidence="1">The sequence shown here is derived from an EMBL/GenBank/DDBJ whole genome shotgun (WGS) entry which is preliminary data.</text>
</comment>
<gene>
    <name evidence="1" type="ORF">GLW07_13570</name>
</gene>
<dbReference type="Proteomes" id="UP000447833">
    <property type="component" value="Unassembled WGS sequence"/>
</dbReference>
<accession>A0A845F0Q4</accession>
<name>A0A845F0Q4_9BACL</name>
<reference evidence="1 2" key="1">
    <citation type="submission" date="2019-11" db="EMBL/GenBank/DDBJ databases">
        <title>Genome sequences of 17 halophilic strains isolated from different environments.</title>
        <authorList>
            <person name="Furrow R.E."/>
        </authorList>
    </citation>
    <scope>NUCLEOTIDE SEQUENCE [LARGE SCALE GENOMIC DNA]</scope>
    <source>
        <strain evidence="1 2">22506_14_FS</strain>
    </source>
</reference>
<organism evidence="1 2">
    <name type="scientific">Guptibacillus hwajinpoensis</name>
    <dbReference type="NCBI Taxonomy" id="208199"/>
    <lineage>
        <taxon>Bacteria</taxon>
        <taxon>Bacillati</taxon>
        <taxon>Bacillota</taxon>
        <taxon>Bacilli</taxon>
        <taxon>Bacillales</taxon>
        <taxon>Guptibacillaceae</taxon>
        <taxon>Guptibacillus</taxon>
    </lineage>
</organism>
<proteinExistence type="predicted"/>
<evidence type="ECO:0000313" key="2">
    <source>
        <dbReference type="Proteomes" id="UP000447833"/>
    </source>
</evidence>
<dbReference type="AlphaFoldDB" id="A0A845F0Q4"/>
<evidence type="ECO:0000313" key="1">
    <source>
        <dbReference type="EMBL" id="MYL64380.1"/>
    </source>
</evidence>
<dbReference type="RefSeq" id="WP_160919835.1">
    <property type="nucleotide sequence ID" value="NZ_WMEY01000004.1"/>
</dbReference>
<dbReference type="EMBL" id="WMEY01000004">
    <property type="protein sequence ID" value="MYL64380.1"/>
    <property type="molecule type" value="Genomic_DNA"/>
</dbReference>